<comment type="catalytic activity">
    <reaction evidence="2">
        <text>Thiol-dependent hydrolysis of ester, thioester, amide, peptide and isopeptide bonds formed by the C-terminal Gly of ubiquitin (a 76-residue protein attached to proteins as an intracellular targeting signal).</text>
        <dbReference type="EC" id="3.4.19.12"/>
    </reaction>
</comment>
<keyword evidence="2" id="KW-0833">Ubl conjugation pathway</keyword>
<dbReference type="SMART" id="SM01174">
    <property type="entry name" value="DUF4205"/>
    <property type="match status" value="1"/>
</dbReference>
<keyword evidence="2" id="KW-0788">Thiol protease</keyword>
<dbReference type="EC" id="3.4.19.12" evidence="2"/>
<evidence type="ECO:0000259" key="4">
    <source>
        <dbReference type="SMART" id="SM01174"/>
    </source>
</evidence>
<comment type="similarity">
    <text evidence="1 2">Belongs to the MINDY deubiquitinase family. FAM188 subfamily.</text>
</comment>
<feature type="domain" description="Deubiquitinating enzyme MINDY-3/4 conserved" evidence="4">
    <location>
        <begin position="21"/>
        <end position="384"/>
    </location>
</feature>
<organism evidence="5 6">
    <name type="scientific">Polypedilum vanderplanki</name>
    <name type="common">Sleeping chironomid midge</name>
    <dbReference type="NCBI Taxonomy" id="319348"/>
    <lineage>
        <taxon>Eukaryota</taxon>
        <taxon>Metazoa</taxon>
        <taxon>Ecdysozoa</taxon>
        <taxon>Arthropoda</taxon>
        <taxon>Hexapoda</taxon>
        <taxon>Insecta</taxon>
        <taxon>Pterygota</taxon>
        <taxon>Neoptera</taxon>
        <taxon>Endopterygota</taxon>
        <taxon>Diptera</taxon>
        <taxon>Nematocera</taxon>
        <taxon>Chironomoidea</taxon>
        <taxon>Chironomidae</taxon>
        <taxon>Chironominae</taxon>
        <taxon>Polypedilum</taxon>
        <taxon>Polypedilum</taxon>
    </lineage>
</organism>
<dbReference type="AlphaFoldDB" id="A0A9J6CKE9"/>
<dbReference type="InterPro" id="IPR025257">
    <property type="entry name" value="MINDY-3/4_CD"/>
</dbReference>
<evidence type="ECO:0000256" key="2">
    <source>
        <dbReference type="RuleBase" id="RU367088"/>
    </source>
</evidence>
<dbReference type="EMBL" id="JADBJN010000001">
    <property type="protein sequence ID" value="KAG5682163.1"/>
    <property type="molecule type" value="Genomic_DNA"/>
</dbReference>
<dbReference type="Pfam" id="PF13898">
    <property type="entry name" value="MINDY-3_4_CD"/>
    <property type="match status" value="1"/>
</dbReference>
<keyword evidence="6" id="KW-1185">Reference proteome</keyword>
<sequence length="393" mass="44026">MSRPKLIGGRGITTEEAIEIRQTVFGSASAPPRGEWTRTGLTFTHHQSDPYPFGLRSAKNATRGLQSVVQAFIIKYLIFDNRPKGIPSIPLDKLLKPTESEQICALWNSIAEILWNVGEKTKTIVCLPGDLPHISHSNQYFQDNITEKLNIFEFTKLEDLQIFIKRYIYFFTDDPGPGALLLLYSAVWTRGFANTKADLDSTKGANLMGNYEEGSLNVVTLLLSGRATPYLHNGVVYVGDEDHYALPQFGILCRSRVGLLIWDGDGINVTSRQPGSRLKTPGLPIWVTCCLGHYGVVFNSNRELLRNYHAEKRFELHHYTCAGLFVTMTVDNRNQDDENGAGQGMQRQNSKGEIKESDALNLQATPIEKLIHTKWADGKITFHNSLEASKLNQ</sequence>
<evidence type="ECO:0000256" key="3">
    <source>
        <dbReference type="SAM" id="MobiDB-lite"/>
    </source>
</evidence>
<proteinExistence type="inferred from homology"/>
<dbReference type="GO" id="GO:1990380">
    <property type="term" value="F:K48-linked deubiquitinase activity"/>
    <property type="evidence" value="ECO:0007669"/>
    <property type="project" value="UniProtKB-UniRule"/>
</dbReference>
<dbReference type="Proteomes" id="UP001107558">
    <property type="component" value="Chromosome 1"/>
</dbReference>
<feature type="region of interest" description="Disordered" evidence="3">
    <location>
        <begin position="335"/>
        <end position="358"/>
    </location>
</feature>
<dbReference type="GO" id="GO:0004843">
    <property type="term" value="F:cysteine-type deubiquitinase activity"/>
    <property type="evidence" value="ECO:0007669"/>
    <property type="project" value="UniProtKB-UniRule"/>
</dbReference>
<gene>
    <name evidence="5" type="ORF">PVAND_011535</name>
</gene>
<dbReference type="GO" id="GO:0071108">
    <property type="term" value="P:protein K48-linked deubiquitination"/>
    <property type="evidence" value="ECO:0007669"/>
    <property type="project" value="InterPro"/>
</dbReference>
<dbReference type="OrthoDB" id="10263628at2759"/>
<dbReference type="GO" id="GO:0006508">
    <property type="term" value="P:proteolysis"/>
    <property type="evidence" value="ECO:0007669"/>
    <property type="project" value="UniProtKB-KW"/>
</dbReference>
<dbReference type="PANTHER" id="PTHR12473">
    <property type="entry name" value="UBIQUITIN CARBOXYL-TERMINAL HYDROLASE MINDY-4-RELATED"/>
    <property type="match status" value="1"/>
</dbReference>
<keyword evidence="2" id="KW-0378">Hydrolase</keyword>
<evidence type="ECO:0000256" key="1">
    <source>
        <dbReference type="ARBA" id="ARBA00011074"/>
    </source>
</evidence>
<accession>A0A9J6CKE9</accession>
<reference evidence="5" key="1">
    <citation type="submission" date="2021-03" db="EMBL/GenBank/DDBJ databases">
        <title>Chromosome level genome of the anhydrobiotic midge Polypedilum vanderplanki.</title>
        <authorList>
            <person name="Yoshida Y."/>
            <person name="Kikawada T."/>
            <person name="Gusev O."/>
        </authorList>
    </citation>
    <scope>NUCLEOTIDE SEQUENCE</scope>
    <source>
        <strain evidence="5">NIAS01</strain>
        <tissue evidence="5">Whole body or cell culture</tissue>
    </source>
</reference>
<name>A0A9J6CKE9_POLVA</name>
<evidence type="ECO:0000313" key="6">
    <source>
        <dbReference type="Proteomes" id="UP001107558"/>
    </source>
</evidence>
<protein>
    <recommendedName>
        <fullName evidence="2">Ubiquitin carboxyl-terminal hydrolase MINDY</fullName>
        <ecNumber evidence="2">3.4.19.12</ecNumber>
    </recommendedName>
</protein>
<evidence type="ECO:0000313" key="5">
    <source>
        <dbReference type="EMBL" id="KAG5682163.1"/>
    </source>
</evidence>
<keyword evidence="2" id="KW-0645">Protease</keyword>
<dbReference type="InterPro" id="IPR039785">
    <property type="entry name" value="MINY3/4"/>
</dbReference>
<comment type="caution">
    <text evidence="5">The sequence shown here is derived from an EMBL/GenBank/DDBJ whole genome shotgun (WGS) entry which is preliminary data.</text>
</comment>
<dbReference type="PANTHER" id="PTHR12473:SF8">
    <property type="entry name" value="UBIQUITIN CARBOXYL-TERMINAL HYDROLASE MINDY-4-RELATED"/>
    <property type="match status" value="1"/>
</dbReference>
<comment type="function">
    <text evidence="2">Hydrolase that can remove 'Lys-48'-linked conjugated ubiquitin from proteins.</text>
</comment>